<organism evidence="1 2">
    <name type="scientific">Desmophyllum pertusum</name>
    <dbReference type="NCBI Taxonomy" id="174260"/>
    <lineage>
        <taxon>Eukaryota</taxon>
        <taxon>Metazoa</taxon>
        <taxon>Cnidaria</taxon>
        <taxon>Anthozoa</taxon>
        <taxon>Hexacorallia</taxon>
        <taxon>Scleractinia</taxon>
        <taxon>Caryophylliina</taxon>
        <taxon>Caryophylliidae</taxon>
        <taxon>Desmophyllum</taxon>
    </lineage>
</organism>
<dbReference type="AlphaFoldDB" id="A0A9X0D1J0"/>
<reference evidence="1" key="1">
    <citation type="submission" date="2023-01" db="EMBL/GenBank/DDBJ databases">
        <title>Genome assembly of the deep-sea coral Lophelia pertusa.</title>
        <authorList>
            <person name="Herrera S."/>
            <person name="Cordes E."/>
        </authorList>
    </citation>
    <scope>NUCLEOTIDE SEQUENCE</scope>
    <source>
        <strain evidence="1">USNM1676648</strain>
        <tissue evidence="1">Polyp</tissue>
    </source>
</reference>
<proteinExistence type="predicted"/>
<accession>A0A9X0D1J0</accession>
<gene>
    <name evidence="1" type="ORF">OS493_001602</name>
</gene>
<dbReference type="OrthoDB" id="5987050at2759"/>
<dbReference type="EMBL" id="MU826350">
    <property type="protein sequence ID" value="KAJ7381464.1"/>
    <property type="molecule type" value="Genomic_DNA"/>
</dbReference>
<evidence type="ECO:0000313" key="1">
    <source>
        <dbReference type="EMBL" id="KAJ7381464.1"/>
    </source>
</evidence>
<keyword evidence="2" id="KW-1185">Reference proteome</keyword>
<protein>
    <submittedName>
        <fullName evidence="1">Uncharacterized protein</fullName>
    </submittedName>
</protein>
<comment type="caution">
    <text evidence="1">The sequence shown here is derived from an EMBL/GenBank/DDBJ whole genome shotgun (WGS) entry which is preliminary data.</text>
</comment>
<sequence length="314" mass="36227">MTCHIYYAGHTHSSEPEVSTAEIPQEKATQSETTRLLCKIDKELIEVARRDAKSVLRDRGYDGISTYSFDKILNEMKTLCLTVFSILSQMIQFDNSQEKKKAAAMSLIYGIIMFLRCKEMSLVQRVNTVLLTEGDASTELVDRLHKYSFCLSRSMKYTIQEEIGNHFLDRAVELLKQGKTFVFVLDNIDWEVKVHDMRSDNQNTSVHAVATSIVFDRVTCTHLPDDGPKKTLSECNLIDLLTLTEEEIQCTRDRYKIFIRRVLCELFPSFDFLKEILPAHTPCQFPEEMSYQSVVVPLPVLMKDEKKMQIWLLS</sequence>
<dbReference type="Proteomes" id="UP001163046">
    <property type="component" value="Unassembled WGS sequence"/>
</dbReference>
<name>A0A9X0D1J0_9CNID</name>
<evidence type="ECO:0000313" key="2">
    <source>
        <dbReference type="Proteomes" id="UP001163046"/>
    </source>
</evidence>